<dbReference type="InterPro" id="IPR007497">
    <property type="entry name" value="SIMPL/DUF541"/>
</dbReference>
<dbReference type="RefSeq" id="WP_345161305.1">
    <property type="nucleotide sequence ID" value="NZ_BAABGX010000001.1"/>
</dbReference>
<evidence type="ECO:0000313" key="1">
    <source>
        <dbReference type="EMBL" id="GAA4295476.1"/>
    </source>
</evidence>
<evidence type="ECO:0008006" key="3">
    <source>
        <dbReference type="Google" id="ProtNLM"/>
    </source>
</evidence>
<dbReference type="Pfam" id="PF04402">
    <property type="entry name" value="SIMPL"/>
    <property type="match status" value="1"/>
</dbReference>
<dbReference type="EMBL" id="BAABGX010000001">
    <property type="protein sequence ID" value="GAA4295476.1"/>
    <property type="molecule type" value="Genomic_DNA"/>
</dbReference>
<evidence type="ECO:0000313" key="2">
    <source>
        <dbReference type="Proteomes" id="UP001501844"/>
    </source>
</evidence>
<accession>A0ABP8F5H3</accession>
<protein>
    <recommendedName>
        <fullName evidence="3">SIMPL domain-containing protein</fullName>
    </recommendedName>
</protein>
<dbReference type="Gene3D" id="3.30.110.170">
    <property type="entry name" value="Protein of unknown function (DUF541), domain 1"/>
    <property type="match status" value="1"/>
</dbReference>
<reference evidence="2" key="1">
    <citation type="journal article" date="2019" name="Int. J. Syst. Evol. Microbiol.">
        <title>The Global Catalogue of Microorganisms (GCM) 10K type strain sequencing project: providing services to taxonomists for standard genome sequencing and annotation.</title>
        <authorList>
            <consortium name="The Broad Institute Genomics Platform"/>
            <consortium name="The Broad Institute Genome Sequencing Center for Infectious Disease"/>
            <person name="Wu L."/>
            <person name="Ma J."/>
        </authorList>
    </citation>
    <scope>NUCLEOTIDE SEQUENCE [LARGE SCALE GENOMIC DNA]</scope>
    <source>
        <strain evidence="2">JCM 17917</strain>
    </source>
</reference>
<keyword evidence="2" id="KW-1185">Reference proteome</keyword>
<organism evidence="1 2">
    <name type="scientific">Nibribacter koreensis</name>
    <dbReference type="NCBI Taxonomy" id="1084519"/>
    <lineage>
        <taxon>Bacteria</taxon>
        <taxon>Pseudomonadati</taxon>
        <taxon>Bacteroidota</taxon>
        <taxon>Cytophagia</taxon>
        <taxon>Cytophagales</taxon>
        <taxon>Hymenobacteraceae</taxon>
        <taxon>Nibribacter</taxon>
    </lineage>
</organism>
<gene>
    <name evidence="1" type="ORF">GCM10023183_01410</name>
</gene>
<comment type="caution">
    <text evidence="1">The sequence shown here is derived from an EMBL/GenBank/DDBJ whole genome shotgun (WGS) entry which is preliminary data.</text>
</comment>
<dbReference type="PANTHER" id="PTHR34387">
    <property type="entry name" value="SLR1258 PROTEIN"/>
    <property type="match status" value="1"/>
</dbReference>
<proteinExistence type="predicted"/>
<sequence>MERTLKITGKGTLAVAPDILILSFEAEAHKWDYEKTINSLNKKVDTLRALLEAEGIPRTNLKTKDFRVRKETIYNKATSVYDFNGYGATHSLEVELPLEKVLINKVLSQLASNLQDLDFNIAFGVKDASAHQQQLIQLGIAKAKENATLIATTTGVELQEILEIDYSFRELVIRSQRYDNVLYESSMAMETSPSYVDFEADDIKVSETITITWRIG</sequence>
<dbReference type="PANTHER" id="PTHR34387:SF2">
    <property type="entry name" value="SLR1258 PROTEIN"/>
    <property type="match status" value="1"/>
</dbReference>
<dbReference type="Proteomes" id="UP001501844">
    <property type="component" value="Unassembled WGS sequence"/>
</dbReference>
<name>A0ABP8F5H3_9BACT</name>
<dbReference type="InterPro" id="IPR052022">
    <property type="entry name" value="26kDa_periplasmic_antigen"/>
</dbReference>
<dbReference type="Gene3D" id="3.30.70.2970">
    <property type="entry name" value="Protein of unknown function (DUF541), domain 2"/>
    <property type="match status" value="1"/>
</dbReference>